<protein>
    <recommendedName>
        <fullName evidence="1">Thioredoxin domain-containing protein</fullName>
    </recommendedName>
</protein>
<evidence type="ECO:0000313" key="2">
    <source>
        <dbReference type="EMBL" id="PIM51873.1"/>
    </source>
</evidence>
<name>A0A2G9C620_9BURK</name>
<dbReference type="InterPro" id="IPR000866">
    <property type="entry name" value="AhpC/TSA"/>
</dbReference>
<dbReference type="PROSITE" id="PS51257">
    <property type="entry name" value="PROKAR_LIPOPROTEIN"/>
    <property type="match status" value="1"/>
</dbReference>
<evidence type="ECO:0000313" key="3">
    <source>
        <dbReference type="Proteomes" id="UP000231501"/>
    </source>
</evidence>
<dbReference type="Proteomes" id="UP000231501">
    <property type="component" value="Unassembled WGS sequence"/>
</dbReference>
<dbReference type="GO" id="GO:0016491">
    <property type="term" value="F:oxidoreductase activity"/>
    <property type="evidence" value="ECO:0007669"/>
    <property type="project" value="InterPro"/>
</dbReference>
<dbReference type="PROSITE" id="PS51352">
    <property type="entry name" value="THIOREDOXIN_2"/>
    <property type="match status" value="1"/>
</dbReference>
<dbReference type="Gene3D" id="2.60.120.260">
    <property type="entry name" value="Galactose-binding domain-like"/>
    <property type="match status" value="1"/>
</dbReference>
<dbReference type="EMBL" id="PEOG01000051">
    <property type="protein sequence ID" value="PIM51873.1"/>
    <property type="molecule type" value="Genomic_DNA"/>
</dbReference>
<evidence type="ECO:0000259" key="1">
    <source>
        <dbReference type="PROSITE" id="PS51352"/>
    </source>
</evidence>
<dbReference type="Gene3D" id="3.40.30.10">
    <property type="entry name" value="Glutaredoxin"/>
    <property type="match status" value="1"/>
</dbReference>
<sequence length="316" mass="34292">MALEALRGKVVVVSFWTYSCINCLRTLPHVRAWAQRYAGQGVVVVGVHSPEFAFEKDPANVARAAKDLKLDYPIALDDGYKIWRAYRNRFWPAIYLVDAQGRLRHHQFGEEGAETTEQVIQALLREAKGAAPMPPRAAAPVATDLSGVGMPADLDNLRSPESYLGYAQANAMASPEPLLRDQPRRYSAGRLGLNEWALSGLWTVGPEFAQLGGMTAGTDGGGAGGTGGAGAIAIRFHARDLHLVMAGPPDGARFVLTIDGQAPGEEHGLDVDAQGRGRVDASRLYQLVRQRGTVRDRRIEIRFLDPGVRAYAFTFG</sequence>
<reference evidence="2 3" key="1">
    <citation type="submission" date="2017-11" db="EMBL/GenBank/DDBJ databases">
        <title>Draft genome sequence of Mitsuaria sp. HWN-4.</title>
        <authorList>
            <person name="Gundlapally S.R."/>
        </authorList>
    </citation>
    <scope>NUCLEOTIDE SEQUENCE [LARGE SCALE GENOMIC DNA]</scope>
    <source>
        <strain evidence="2 3">HWN-4</strain>
    </source>
</reference>
<gene>
    <name evidence="2" type="ORF">CS062_17580</name>
</gene>
<dbReference type="SUPFAM" id="SSF52833">
    <property type="entry name" value="Thioredoxin-like"/>
    <property type="match status" value="1"/>
</dbReference>
<dbReference type="InterPro" id="IPR013766">
    <property type="entry name" value="Thioredoxin_domain"/>
</dbReference>
<dbReference type="PANTHER" id="PTHR42852">
    <property type="entry name" value="THIOL:DISULFIDE INTERCHANGE PROTEIN DSBE"/>
    <property type="match status" value="1"/>
</dbReference>
<feature type="domain" description="Thioredoxin" evidence="1">
    <location>
        <begin position="1"/>
        <end position="129"/>
    </location>
</feature>
<dbReference type="PANTHER" id="PTHR42852:SF13">
    <property type="entry name" value="PROTEIN DIPZ"/>
    <property type="match status" value="1"/>
</dbReference>
<dbReference type="Pfam" id="PF00578">
    <property type="entry name" value="AhpC-TSA"/>
    <property type="match status" value="1"/>
</dbReference>
<organism evidence="2 3">
    <name type="scientific">Roseateles chitinivorans</name>
    <dbReference type="NCBI Taxonomy" id="2917965"/>
    <lineage>
        <taxon>Bacteria</taxon>
        <taxon>Pseudomonadati</taxon>
        <taxon>Pseudomonadota</taxon>
        <taxon>Betaproteobacteria</taxon>
        <taxon>Burkholderiales</taxon>
        <taxon>Sphaerotilaceae</taxon>
        <taxon>Roseateles</taxon>
    </lineage>
</organism>
<dbReference type="InterPro" id="IPR050553">
    <property type="entry name" value="Thioredoxin_ResA/DsbE_sf"/>
</dbReference>
<dbReference type="AlphaFoldDB" id="A0A2G9C620"/>
<dbReference type="Pfam" id="PF17991">
    <property type="entry name" value="Thioredoxin_10"/>
    <property type="match status" value="1"/>
</dbReference>
<dbReference type="GO" id="GO:0016209">
    <property type="term" value="F:antioxidant activity"/>
    <property type="evidence" value="ECO:0007669"/>
    <property type="project" value="InterPro"/>
</dbReference>
<accession>A0A2G9C620</accession>
<dbReference type="InterPro" id="IPR041017">
    <property type="entry name" value="Thioredoxin_10"/>
</dbReference>
<keyword evidence="3" id="KW-1185">Reference proteome</keyword>
<comment type="caution">
    <text evidence="2">The sequence shown here is derived from an EMBL/GenBank/DDBJ whole genome shotgun (WGS) entry which is preliminary data.</text>
</comment>
<dbReference type="InterPro" id="IPR036249">
    <property type="entry name" value="Thioredoxin-like_sf"/>
</dbReference>
<proteinExistence type="predicted"/>